<evidence type="ECO:0000256" key="2">
    <source>
        <dbReference type="ARBA" id="ARBA00010190"/>
    </source>
</evidence>
<evidence type="ECO:0000256" key="9">
    <source>
        <dbReference type="ARBA" id="ARBA00030409"/>
    </source>
</evidence>
<dbReference type="PROSITE" id="PS01058">
    <property type="entry name" value="SAICAR_SYNTHETASE_2"/>
    <property type="match status" value="1"/>
</dbReference>
<evidence type="ECO:0000256" key="7">
    <source>
        <dbReference type="ARBA" id="ARBA00022755"/>
    </source>
</evidence>
<dbReference type="InterPro" id="IPR033934">
    <property type="entry name" value="SAICAR_synt_PurC"/>
</dbReference>
<comment type="similarity">
    <text evidence="2 11">Belongs to the SAICAR synthetase family.</text>
</comment>
<dbReference type="Proteomes" id="UP000075324">
    <property type="component" value="Unassembled WGS sequence"/>
</dbReference>
<evidence type="ECO:0000256" key="1">
    <source>
        <dbReference type="ARBA" id="ARBA00004672"/>
    </source>
</evidence>
<evidence type="ECO:0000256" key="3">
    <source>
        <dbReference type="ARBA" id="ARBA00012217"/>
    </source>
</evidence>
<keyword evidence="6 11" id="KW-0547">Nucleotide-binding</keyword>
<dbReference type="InterPro" id="IPR028923">
    <property type="entry name" value="SAICAR_synt/ADE2_N"/>
</dbReference>
<dbReference type="NCBIfam" id="TIGR00081">
    <property type="entry name" value="purC"/>
    <property type="match status" value="1"/>
</dbReference>
<proteinExistence type="inferred from homology"/>
<dbReference type="EC" id="6.3.2.6" evidence="3 11"/>
<name>A0A150MXF3_9BACL</name>
<dbReference type="GO" id="GO:0009236">
    <property type="term" value="P:cobalamin biosynthetic process"/>
    <property type="evidence" value="ECO:0007669"/>
    <property type="project" value="InterPro"/>
</dbReference>
<feature type="domain" description="SAICAR synthetase/ADE2 N-terminal" evidence="12">
    <location>
        <begin position="7"/>
        <end position="233"/>
    </location>
</feature>
<dbReference type="FunFam" id="3.30.470.20:FF:000006">
    <property type="entry name" value="Phosphoribosylaminoimidazole-succinocarboxamide synthase"/>
    <property type="match status" value="1"/>
</dbReference>
<dbReference type="InterPro" id="IPR050089">
    <property type="entry name" value="SAICAR_synthetase"/>
</dbReference>
<evidence type="ECO:0000313" key="13">
    <source>
        <dbReference type="EMBL" id="KYD29114.1"/>
    </source>
</evidence>
<dbReference type="PROSITE" id="PS01057">
    <property type="entry name" value="SAICAR_SYNTHETASE_1"/>
    <property type="match status" value="1"/>
</dbReference>
<dbReference type="Gene3D" id="3.30.200.20">
    <property type="entry name" value="Phosphorylase Kinase, domain 1"/>
    <property type="match status" value="1"/>
</dbReference>
<dbReference type="CDD" id="cd01415">
    <property type="entry name" value="SAICAR_synt_PurC"/>
    <property type="match status" value="1"/>
</dbReference>
<keyword evidence="7 11" id="KW-0658">Purine biosynthesis</keyword>
<protein>
    <recommendedName>
        <fullName evidence="4 11">Phosphoribosylaminoimidazole-succinocarboxamide synthase</fullName>
        <ecNumber evidence="3 11">6.3.2.6</ecNumber>
    </recommendedName>
    <alternativeName>
        <fullName evidence="9 11">SAICAR synthetase</fullName>
    </alternativeName>
</protein>
<dbReference type="SUPFAM" id="SSF56104">
    <property type="entry name" value="SAICAR synthase-like"/>
    <property type="match status" value="1"/>
</dbReference>
<dbReference type="PATRIC" id="fig|153151.4.peg.3838"/>
<dbReference type="PANTHER" id="PTHR43599">
    <property type="entry name" value="MULTIFUNCTIONAL PROTEIN ADE2"/>
    <property type="match status" value="1"/>
</dbReference>
<organism evidence="13 14">
    <name type="scientific">Parageobacillus toebii</name>
    <dbReference type="NCBI Taxonomy" id="153151"/>
    <lineage>
        <taxon>Bacteria</taxon>
        <taxon>Bacillati</taxon>
        <taxon>Bacillota</taxon>
        <taxon>Bacilli</taxon>
        <taxon>Bacillales</taxon>
        <taxon>Anoxybacillaceae</taxon>
        <taxon>Parageobacillus</taxon>
    </lineage>
</organism>
<dbReference type="GO" id="GO:0005524">
    <property type="term" value="F:ATP binding"/>
    <property type="evidence" value="ECO:0007669"/>
    <property type="project" value="UniProtKB-KW"/>
</dbReference>
<comment type="caution">
    <text evidence="13">The sequence shown here is derived from an EMBL/GenBank/DDBJ whole genome shotgun (WGS) entry which is preliminary data.</text>
</comment>
<evidence type="ECO:0000256" key="6">
    <source>
        <dbReference type="ARBA" id="ARBA00022741"/>
    </source>
</evidence>
<comment type="pathway">
    <text evidence="1 11">Purine metabolism; IMP biosynthesis via de novo pathway; 5-amino-1-(5-phospho-D-ribosyl)imidazole-4-carboxamide from 5-amino-1-(5-phospho-D-ribosyl)imidazole-4-carboxylate: step 1/2.</text>
</comment>
<dbReference type="GO" id="GO:0006189">
    <property type="term" value="P:'de novo' IMP biosynthetic process"/>
    <property type="evidence" value="ECO:0007669"/>
    <property type="project" value="UniProtKB-UniRule"/>
</dbReference>
<reference evidence="13 14" key="1">
    <citation type="submission" date="2016-01" db="EMBL/GenBank/DDBJ databases">
        <title>Draft Genome Sequences of Seven Thermophilic Sporeformers Isolated from Foods.</title>
        <authorList>
            <person name="Berendsen E.M."/>
            <person name="Wells-Bennik M.H."/>
            <person name="Krawcyk A.O."/>
            <person name="De Jong A."/>
            <person name="Holsappel S."/>
            <person name="Eijlander R.T."/>
            <person name="Kuipers O.P."/>
        </authorList>
    </citation>
    <scope>NUCLEOTIDE SEQUENCE [LARGE SCALE GENOMIC DNA]</scope>
    <source>
        <strain evidence="13 14">B4110</strain>
    </source>
</reference>
<accession>A0A150MXF3</accession>
<keyword evidence="5 11" id="KW-0436">Ligase</keyword>
<evidence type="ECO:0000313" key="14">
    <source>
        <dbReference type="Proteomes" id="UP000075324"/>
    </source>
</evidence>
<dbReference type="FunFam" id="3.30.200.20:FF:000189">
    <property type="entry name" value="Phosphoribosylaminoimidazole-succinocarboxamide synthase"/>
    <property type="match status" value="1"/>
</dbReference>
<evidence type="ECO:0000256" key="11">
    <source>
        <dbReference type="HAMAP-Rule" id="MF_00137"/>
    </source>
</evidence>
<dbReference type="HAMAP" id="MF_00137">
    <property type="entry name" value="SAICAR_synth"/>
    <property type="match status" value="1"/>
</dbReference>
<evidence type="ECO:0000256" key="10">
    <source>
        <dbReference type="ARBA" id="ARBA00048475"/>
    </source>
</evidence>
<dbReference type="Gene3D" id="3.30.470.20">
    <property type="entry name" value="ATP-grasp fold, B domain"/>
    <property type="match status" value="1"/>
</dbReference>
<evidence type="ECO:0000256" key="5">
    <source>
        <dbReference type="ARBA" id="ARBA00022598"/>
    </source>
</evidence>
<dbReference type="InterPro" id="IPR001636">
    <property type="entry name" value="SAICAR_synth"/>
</dbReference>
<dbReference type="EMBL" id="LQYW01000067">
    <property type="protein sequence ID" value="KYD29114.1"/>
    <property type="molecule type" value="Genomic_DNA"/>
</dbReference>
<dbReference type="RefSeq" id="WP_062678388.1">
    <property type="nucleotide sequence ID" value="NZ_LQYW01000067.1"/>
</dbReference>
<dbReference type="AlphaFoldDB" id="A0A150MXF3"/>
<evidence type="ECO:0000259" key="12">
    <source>
        <dbReference type="Pfam" id="PF01259"/>
    </source>
</evidence>
<keyword evidence="8 11" id="KW-0067">ATP-binding</keyword>
<gene>
    <name evidence="11" type="primary">purC</name>
    <name evidence="13" type="ORF">B4110_0286</name>
</gene>
<sequence>MVKKLALLYEGKAKKVYMTDDANVLWVEYKDSATAFNGEKKATIAGKGRLNNEITSVLFSKLCEAGIPNHFIQKLSATEQLVKKVTIIPLEVVVRNVVAGSLAKRLGIPEGTRLEKPLIEFYYKNDDLGDPLLLEDHIAILKLATSEQIAVLKELALKVNDVLTKHFADRRVRLIDFKLEFGVDAEGAILLADEISPDTCRLWDMETNEKLDKDVFRRDLGSLTDAYETILQRLGGESACTK</sequence>
<comment type="catalytic activity">
    <reaction evidence="10 11">
        <text>5-amino-1-(5-phospho-D-ribosyl)imidazole-4-carboxylate + L-aspartate + ATP = (2S)-2-[5-amino-1-(5-phospho-beta-D-ribosyl)imidazole-4-carboxamido]succinate + ADP + phosphate + 2 H(+)</text>
        <dbReference type="Rhea" id="RHEA:22628"/>
        <dbReference type="ChEBI" id="CHEBI:15378"/>
        <dbReference type="ChEBI" id="CHEBI:29991"/>
        <dbReference type="ChEBI" id="CHEBI:30616"/>
        <dbReference type="ChEBI" id="CHEBI:43474"/>
        <dbReference type="ChEBI" id="CHEBI:58443"/>
        <dbReference type="ChEBI" id="CHEBI:77657"/>
        <dbReference type="ChEBI" id="CHEBI:456216"/>
        <dbReference type="EC" id="6.3.2.6"/>
    </reaction>
</comment>
<dbReference type="InterPro" id="IPR018236">
    <property type="entry name" value="SAICAR_synthetase_CS"/>
</dbReference>
<dbReference type="Pfam" id="PF01259">
    <property type="entry name" value="SAICAR_synt"/>
    <property type="match status" value="1"/>
</dbReference>
<dbReference type="UniPathway" id="UPA00074">
    <property type="reaction ID" value="UER00131"/>
</dbReference>
<evidence type="ECO:0000256" key="4">
    <source>
        <dbReference type="ARBA" id="ARBA00016460"/>
    </source>
</evidence>
<dbReference type="GO" id="GO:0004639">
    <property type="term" value="F:phosphoribosylaminoimidazolesuccinocarboxamide synthase activity"/>
    <property type="evidence" value="ECO:0007669"/>
    <property type="project" value="UniProtKB-UniRule"/>
</dbReference>
<evidence type="ECO:0000256" key="8">
    <source>
        <dbReference type="ARBA" id="ARBA00022840"/>
    </source>
</evidence>
<dbReference type="PANTHER" id="PTHR43599:SF3">
    <property type="entry name" value="SI:DKEY-6E2.2"/>
    <property type="match status" value="1"/>
</dbReference>